<dbReference type="AlphaFoldDB" id="W3X1W4"/>
<dbReference type="GeneID" id="19274228"/>
<sequence length="492" mass="57228">MSSTLPPEVMRRIIDLLIHEHRSVVTVDRSSEISHHRWALTKDAPVYASVCKFWQDIIERESFAILFLSLERLSDANTIMSPRRRGYVQSIHLQVILPHYFDAAWGQVETPEEQLDNSVITTATIKAFIEHMAKWKMEDLPKDRRLTVRLVAMSPSDEHYAPPEEMRQRQLWPRPKWKQIYEKRYENSVLELKDIHTFASLPEVSVIDVIDKPHTSGARHFAPAVVCALFGRLRNVRAATGHVWDDPRDYSDRRHRIRADLAQVVQDFEVVPDMLILHQETDNKLHENHSAEPVIFTPQGTDDPLTVSLRGLSQRSKNLTLSMFIIGDEFWSTQSTDADNRPAWPFLTHLHMRLRLSTPDGRWRFDYAEPESQSESEGDSESEDSEDSDYEAVNSLRRRAMPDMMNNFYRSVARAALQMPQLKFMELDFRGWDSKDVTFHTFRYQVKDSGPLATWYSYPSFGPEADIMELWKQVGVKYHNVTTGIFVSEERP</sequence>
<dbReference type="Pfam" id="PF20183">
    <property type="entry name" value="DUF6546"/>
    <property type="match status" value="1"/>
</dbReference>
<dbReference type="HOGENOM" id="CLU_029473_2_0_1"/>
<dbReference type="KEGG" id="pfy:PFICI_09215"/>
<dbReference type="OMA" id="CVCRQWQ"/>
<gene>
    <name evidence="3" type="ORF">PFICI_09215</name>
</gene>
<reference evidence="4" key="1">
    <citation type="journal article" date="2015" name="BMC Genomics">
        <title>Genomic and transcriptomic analysis of the endophytic fungus Pestalotiopsis fici reveals its lifestyle and high potential for synthesis of natural products.</title>
        <authorList>
            <person name="Wang X."/>
            <person name="Zhang X."/>
            <person name="Liu L."/>
            <person name="Xiang M."/>
            <person name="Wang W."/>
            <person name="Sun X."/>
            <person name="Che Y."/>
            <person name="Guo L."/>
            <person name="Liu G."/>
            <person name="Guo L."/>
            <person name="Wang C."/>
            <person name="Yin W.B."/>
            <person name="Stadler M."/>
            <person name="Zhang X."/>
            <person name="Liu X."/>
        </authorList>
    </citation>
    <scope>NUCLEOTIDE SEQUENCE [LARGE SCALE GENOMIC DNA]</scope>
    <source>
        <strain evidence="4">W106-1 / CGMCC3.15140</strain>
    </source>
</reference>
<feature type="compositionally biased region" description="Acidic residues" evidence="1">
    <location>
        <begin position="368"/>
        <end position="390"/>
    </location>
</feature>
<dbReference type="OrthoDB" id="4802432at2759"/>
<organism evidence="3 4">
    <name type="scientific">Pestalotiopsis fici (strain W106-1 / CGMCC3.15140)</name>
    <dbReference type="NCBI Taxonomy" id="1229662"/>
    <lineage>
        <taxon>Eukaryota</taxon>
        <taxon>Fungi</taxon>
        <taxon>Dikarya</taxon>
        <taxon>Ascomycota</taxon>
        <taxon>Pezizomycotina</taxon>
        <taxon>Sordariomycetes</taxon>
        <taxon>Xylariomycetidae</taxon>
        <taxon>Amphisphaeriales</taxon>
        <taxon>Sporocadaceae</taxon>
        <taxon>Pestalotiopsis</taxon>
    </lineage>
</organism>
<feature type="domain" description="DUF6546" evidence="2">
    <location>
        <begin position="396"/>
        <end position="483"/>
    </location>
</feature>
<dbReference type="Proteomes" id="UP000030651">
    <property type="component" value="Unassembled WGS sequence"/>
</dbReference>
<dbReference type="InParanoid" id="W3X1W4"/>
<feature type="region of interest" description="Disordered" evidence="1">
    <location>
        <begin position="368"/>
        <end position="391"/>
    </location>
</feature>
<proteinExistence type="predicted"/>
<dbReference type="RefSeq" id="XP_007835987.1">
    <property type="nucleotide sequence ID" value="XM_007837796.1"/>
</dbReference>
<dbReference type="InterPro" id="IPR046676">
    <property type="entry name" value="DUF6546"/>
</dbReference>
<accession>W3X1W4</accession>
<evidence type="ECO:0000313" key="4">
    <source>
        <dbReference type="Proteomes" id="UP000030651"/>
    </source>
</evidence>
<dbReference type="eggNOG" id="ENOG502SUBR">
    <property type="taxonomic scope" value="Eukaryota"/>
</dbReference>
<name>W3X1W4_PESFW</name>
<protein>
    <recommendedName>
        <fullName evidence="2">DUF6546 domain-containing protein</fullName>
    </recommendedName>
</protein>
<evidence type="ECO:0000313" key="3">
    <source>
        <dbReference type="EMBL" id="ETS79362.1"/>
    </source>
</evidence>
<evidence type="ECO:0000256" key="1">
    <source>
        <dbReference type="SAM" id="MobiDB-lite"/>
    </source>
</evidence>
<evidence type="ECO:0000259" key="2">
    <source>
        <dbReference type="Pfam" id="PF20183"/>
    </source>
</evidence>
<dbReference type="EMBL" id="KI912114">
    <property type="protein sequence ID" value="ETS79362.1"/>
    <property type="molecule type" value="Genomic_DNA"/>
</dbReference>
<keyword evidence="4" id="KW-1185">Reference proteome</keyword>